<dbReference type="GO" id="GO:0016579">
    <property type="term" value="P:protein deubiquitination"/>
    <property type="evidence" value="ECO:0007669"/>
    <property type="project" value="InterPro"/>
</dbReference>
<dbReference type="PANTHER" id="PTHR24006">
    <property type="entry name" value="UBIQUITIN CARBOXYL-TERMINAL HYDROLASE"/>
    <property type="match status" value="1"/>
</dbReference>
<dbReference type="SUPFAM" id="SSF54001">
    <property type="entry name" value="Cysteine proteinases"/>
    <property type="match status" value="1"/>
</dbReference>
<dbReference type="InterPro" id="IPR001394">
    <property type="entry name" value="Peptidase_C19_UCH"/>
</dbReference>
<dbReference type="InterPro" id="IPR018200">
    <property type="entry name" value="USP_CS"/>
</dbReference>
<evidence type="ECO:0000259" key="9">
    <source>
        <dbReference type="PROSITE" id="PS50053"/>
    </source>
</evidence>
<dbReference type="GeneID" id="63820791"/>
<feature type="domain" description="USP" evidence="10">
    <location>
        <begin position="160"/>
        <end position="536"/>
    </location>
</feature>
<dbReference type="STRING" id="1314785.A0A165H765"/>
<dbReference type="InterPro" id="IPR000626">
    <property type="entry name" value="Ubiquitin-like_dom"/>
</dbReference>
<keyword evidence="5" id="KW-0833">Ubl conjugation pathway</keyword>
<feature type="region of interest" description="Disordered" evidence="8">
    <location>
        <begin position="450"/>
        <end position="516"/>
    </location>
</feature>
<dbReference type="Gene3D" id="3.10.20.90">
    <property type="entry name" value="Phosphatidylinositol 3-kinase Catalytic Subunit, Chain A, domain 1"/>
    <property type="match status" value="1"/>
</dbReference>
<evidence type="ECO:0000256" key="8">
    <source>
        <dbReference type="SAM" id="MobiDB-lite"/>
    </source>
</evidence>
<dbReference type="InParanoid" id="A0A165H765"/>
<name>A0A165H765_9APHY</name>
<dbReference type="SUPFAM" id="SSF54236">
    <property type="entry name" value="Ubiquitin-like"/>
    <property type="match status" value="1"/>
</dbReference>
<dbReference type="AlphaFoldDB" id="A0A165H765"/>
<dbReference type="InterPro" id="IPR050164">
    <property type="entry name" value="Peptidase_C19"/>
</dbReference>
<reference evidence="12 13" key="1">
    <citation type="journal article" date="2016" name="Mol. Biol. Evol.">
        <title>Comparative Genomics of Early-Diverging Mushroom-Forming Fungi Provides Insights into the Origins of Lignocellulose Decay Capabilities.</title>
        <authorList>
            <person name="Nagy L.G."/>
            <person name="Riley R."/>
            <person name="Tritt A."/>
            <person name="Adam C."/>
            <person name="Daum C."/>
            <person name="Floudas D."/>
            <person name="Sun H."/>
            <person name="Yadav J.S."/>
            <person name="Pangilinan J."/>
            <person name="Larsson K.H."/>
            <person name="Matsuura K."/>
            <person name="Barry K."/>
            <person name="Labutti K."/>
            <person name="Kuo R."/>
            <person name="Ohm R.A."/>
            <person name="Bhattacharya S.S."/>
            <person name="Shirouzu T."/>
            <person name="Yoshinaga Y."/>
            <person name="Martin F.M."/>
            <person name="Grigoriev I.V."/>
            <person name="Hibbett D.S."/>
        </authorList>
    </citation>
    <scope>NUCLEOTIDE SEQUENCE [LARGE SCALE GENOMIC DNA]</scope>
    <source>
        <strain evidence="12 13">93-53</strain>
    </source>
</reference>
<evidence type="ECO:0000256" key="4">
    <source>
        <dbReference type="ARBA" id="ARBA00022670"/>
    </source>
</evidence>
<feature type="compositionally biased region" description="Basic and acidic residues" evidence="8">
    <location>
        <begin position="465"/>
        <end position="475"/>
    </location>
</feature>
<dbReference type="InterPro" id="IPR029071">
    <property type="entry name" value="Ubiquitin-like_domsf"/>
</dbReference>
<keyword evidence="6" id="KW-0378">Hydrolase</keyword>
<dbReference type="InterPro" id="IPR006615">
    <property type="entry name" value="Pept_C19_DUSP"/>
</dbReference>
<protein>
    <recommendedName>
        <fullName evidence="3">ubiquitinyl hydrolase 1</fullName>
        <ecNumber evidence="3">3.4.19.12</ecNumber>
    </recommendedName>
</protein>
<dbReference type="GO" id="GO:0006508">
    <property type="term" value="P:proteolysis"/>
    <property type="evidence" value="ECO:0007669"/>
    <property type="project" value="UniProtKB-KW"/>
</dbReference>
<evidence type="ECO:0000256" key="1">
    <source>
        <dbReference type="ARBA" id="ARBA00000707"/>
    </source>
</evidence>
<keyword evidence="7" id="KW-0788">Thiol protease</keyword>
<feature type="domain" description="DUSP" evidence="11">
    <location>
        <begin position="860"/>
        <end position="968"/>
    </location>
</feature>
<dbReference type="Gene3D" id="3.90.70.10">
    <property type="entry name" value="Cysteine proteinases"/>
    <property type="match status" value="1"/>
</dbReference>
<keyword evidence="4" id="KW-0645">Protease</keyword>
<dbReference type="GO" id="GO:0005829">
    <property type="term" value="C:cytosol"/>
    <property type="evidence" value="ECO:0007669"/>
    <property type="project" value="TreeGrafter"/>
</dbReference>
<evidence type="ECO:0000313" key="13">
    <source>
        <dbReference type="Proteomes" id="UP000076871"/>
    </source>
</evidence>
<dbReference type="InterPro" id="IPR038765">
    <property type="entry name" value="Papain-like_cys_pep_sf"/>
</dbReference>
<dbReference type="GO" id="GO:0005634">
    <property type="term" value="C:nucleus"/>
    <property type="evidence" value="ECO:0007669"/>
    <property type="project" value="TreeGrafter"/>
</dbReference>
<keyword evidence="13" id="KW-1185">Reference proteome</keyword>
<gene>
    <name evidence="12" type="ORF">LAESUDRAFT_643052</name>
</gene>
<dbReference type="PROSITE" id="PS00973">
    <property type="entry name" value="USP_2"/>
    <property type="match status" value="1"/>
</dbReference>
<dbReference type="InterPro" id="IPR028889">
    <property type="entry name" value="USP"/>
</dbReference>
<dbReference type="PROSITE" id="PS51283">
    <property type="entry name" value="DUSP"/>
    <property type="match status" value="1"/>
</dbReference>
<dbReference type="GO" id="GO:0004843">
    <property type="term" value="F:cysteine-type deubiquitinase activity"/>
    <property type="evidence" value="ECO:0007669"/>
    <property type="project" value="UniProtKB-EC"/>
</dbReference>
<dbReference type="PROSITE" id="PS50053">
    <property type="entry name" value="UBIQUITIN_2"/>
    <property type="match status" value="1"/>
</dbReference>
<organism evidence="12 13">
    <name type="scientific">Laetiporus sulphureus 93-53</name>
    <dbReference type="NCBI Taxonomy" id="1314785"/>
    <lineage>
        <taxon>Eukaryota</taxon>
        <taxon>Fungi</taxon>
        <taxon>Dikarya</taxon>
        <taxon>Basidiomycota</taxon>
        <taxon>Agaricomycotina</taxon>
        <taxon>Agaricomycetes</taxon>
        <taxon>Polyporales</taxon>
        <taxon>Laetiporus</taxon>
    </lineage>
</organism>
<dbReference type="Proteomes" id="UP000076871">
    <property type="component" value="Unassembled WGS sequence"/>
</dbReference>
<dbReference type="EMBL" id="KV427607">
    <property type="protein sequence ID" value="KZT11339.1"/>
    <property type="molecule type" value="Genomic_DNA"/>
</dbReference>
<dbReference type="SMART" id="SM00213">
    <property type="entry name" value="UBQ"/>
    <property type="match status" value="1"/>
</dbReference>
<evidence type="ECO:0000256" key="6">
    <source>
        <dbReference type="ARBA" id="ARBA00022801"/>
    </source>
</evidence>
<dbReference type="OrthoDB" id="289038at2759"/>
<evidence type="ECO:0000256" key="7">
    <source>
        <dbReference type="ARBA" id="ARBA00022807"/>
    </source>
</evidence>
<feature type="compositionally biased region" description="Polar residues" evidence="8">
    <location>
        <begin position="476"/>
        <end position="486"/>
    </location>
</feature>
<dbReference type="EC" id="3.4.19.12" evidence="3"/>
<accession>A0A165H765</accession>
<comment type="similarity">
    <text evidence="2">Belongs to the peptidase C19 family.</text>
</comment>
<dbReference type="Pfam" id="PF00443">
    <property type="entry name" value="UCH"/>
    <property type="match status" value="1"/>
</dbReference>
<dbReference type="PROSITE" id="PS50235">
    <property type="entry name" value="USP_3"/>
    <property type="match status" value="1"/>
</dbReference>
<evidence type="ECO:0000256" key="3">
    <source>
        <dbReference type="ARBA" id="ARBA00012759"/>
    </source>
</evidence>
<evidence type="ECO:0000256" key="2">
    <source>
        <dbReference type="ARBA" id="ARBA00009085"/>
    </source>
</evidence>
<feature type="compositionally biased region" description="Polar residues" evidence="8">
    <location>
        <begin position="505"/>
        <end position="516"/>
    </location>
</feature>
<proteinExistence type="inferred from homology"/>
<dbReference type="RefSeq" id="XP_040769079.1">
    <property type="nucleotide sequence ID" value="XM_040903761.1"/>
</dbReference>
<feature type="domain" description="Ubiquitin-like" evidence="9">
    <location>
        <begin position="1046"/>
        <end position="1113"/>
    </location>
</feature>
<dbReference type="Pfam" id="PF00240">
    <property type="entry name" value="ubiquitin"/>
    <property type="match status" value="1"/>
</dbReference>
<sequence length="1196" mass="134372">MPPKRTRRTSPGASGLNAGEKFKRAKTATNKTFSTWGWVGTEASSASEITWDQRLATCGFSERSVKHICMNRYATETLAKERENCKSETVSGELEDDVIVISDDETLSCSNKSCKTNPYCLNYIGQEKWEDEDKAREAFLKGANLGEDPSCHSREPDHPVGLKNLGATCYANAYLQVWFQDLPFRTGVFSCQLPNVERTKLEDSPIFQLQVTFSAMQESNQNMFNPIKLVESLKLRTTEQQDAQEFSKLFMAHLDTEFQKQPDPVLKTLIPDQFQGKQIYGTICERCHHRSERTADFLEVELTIKNNATLEDRIATMLEPETLSGDNKYFCPQCDSLQDAKRYTELRELPPVLHFSLLRFVYDLSSMERKKSKHNISFPTTIDMDRFLGSPESRKTSRRKSAASGGDLYELRGVLFHKGSSAYHGHYEAQVFDVRNQSWYQFNDEVVTSTDALTPKPRANGSGQDDARAGSENKSKTNGRTQGQQKQIRKRRAEDSDSEIEILGQSPSSGSMYNQAPDVSQYISSKDAYMLVYSRVDARSLATAQNESSTSKQKSTTNGLQKPIPYTPTPPSPALDVVKTLNISHMEACEAYETKQKQAIARFTKIRNMVMDVYRTWNVGAHDKDAVVVSRQALELWLSRHLAKPGSEITLALREPSNGMEGHKAPDMGESPDQMRIMMNEILCDHGLLHPDRAGDMKLITKAVRQRIACEDLCELLPVLTCGDVCEECVRNEFQERLYQIEHPRMVSRFDEVCFIENDEPGFWISKAWLKDWRLMKPKMHVASRQDPSPDGPEYVQHVKCEHGGLSANITARRRISLKAYDVLRELFPSWEAISTDADPCPVCEALIHISKEDKREIRRQAEEEKAKLKHMHDHALTGNTALLENVPCAIVPAQFVRSWRQWLVRPGDISRPTSVDNSQFMCEHGHLSFDPNELIDLNSSVAIIKLTDWNTVEELYSGGPLIAVENCGGKMVHDIPVCTDCRLKRSSDYEFTEITVRVLAAGDPLPNAESYAEAFSHPLSNSSSQATLLTYGSRSAGGLRQSKRIRQVKAQGKCHRIIISKTMAVKDIKTLIQEELGTPIISQRLFYRGKELDDSAATVTSLGILSNDVVDLREVEEIVDLLSDSEVHQERRKNAHEGQGFGGTLLGGLVTSHDSKVPVSPTTTSPATKSCCACTFENSLSATVCTICETPFRIQ</sequence>
<feature type="region of interest" description="Disordered" evidence="8">
    <location>
        <begin position="543"/>
        <end position="573"/>
    </location>
</feature>
<evidence type="ECO:0000313" key="12">
    <source>
        <dbReference type="EMBL" id="KZT11339.1"/>
    </source>
</evidence>
<evidence type="ECO:0000259" key="11">
    <source>
        <dbReference type="PROSITE" id="PS51283"/>
    </source>
</evidence>
<feature type="compositionally biased region" description="Polar residues" evidence="8">
    <location>
        <begin position="543"/>
        <end position="560"/>
    </location>
</feature>
<dbReference type="PROSITE" id="PS00972">
    <property type="entry name" value="USP_1"/>
    <property type="match status" value="1"/>
</dbReference>
<evidence type="ECO:0000256" key="5">
    <source>
        <dbReference type="ARBA" id="ARBA00022786"/>
    </source>
</evidence>
<evidence type="ECO:0000259" key="10">
    <source>
        <dbReference type="PROSITE" id="PS50235"/>
    </source>
</evidence>
<comment type="catalytic activity">
    <reaction evidence="1">
        <text>Thiol-dependent hydrolysis of ester, thioester, amide, peptide and isopeptide bonds formed by the C-terminal Gly of ubiquitin (a 76-residue protein attached to proteins as an intracellular targeting signal).</text>
        <dbReference type="EC" id="3.4.19.12"/>
    </reaction>
</comment>
<dbReference type="PANTHER" id="PTHR24006:SF888">
    <property type="entry name" value="UBIQUITIN CARBOXYL-TERMINAL HYDROLASE 30"/>
    <property type="match status" value="1"/>
</dbReference>